<comment type="subcellular location">
    <subcellularLocation>
        <location evidence="1 9">Cell inner membrane</location>
        <topology evidence="1 9">Multi-pass membrane protein</topology>
    </subcellularLocation>
</comment>
<accession>A0ABY2XAR2</accession>
<evidence type="ECO:0000256" key="3">
    <source>
        <dbReference type="ARBA" id="ARBA00022475"/>
    </source>
</evidence>
<feature type="domain" description="Tripartite ATP-independent periplasmic transporters DctQ component" evidence="10">
    <location>
        <begin position="50"/>
        <end position="168"/>
    </location>
</feature>
<gene>
    <name evidence="11" type="ORF">FGK64_10175</name>
</gene>
<organism evidence="11 12">
    <name type="scientific">Arenibacterium halophilum</name>
    <dbReference type="NCBI Taxonomy" id="2583821"/>
    <lineage>
        <taxon>Bacteria</taxon>
        <taxon>Pseudomonadati</taxon>
        <taxon>Pseudomonadota</taxon>
        <taxon>Alphaproteobacteria</taxon>
        <taxon>Rhodobacterales</taxon>
        <taxon>Paracoccaceae</taxon>
        <taxon>Arenibacterium</taxon>
    </lineage>
</organism>
<proteinExistence type="inferred from homology"/>
<evidence type="ECO:0000313" key="11">
    <source>
        <dbReference type="EMBL" id="TMV13133.1"/>
    </source>
</evidence>
<evidence type="ECO:0000256" key="5">
    <source>
        <dbReference type="ARBA" id="ARBA00022692"/>
    </source>
</evidence>
<keyword evidence="3" id="KW-1003">Cell membrane</keyword>
<dbReference type="EMBL" id="VCPC01000002">
    <property type="protein sequence ID" value="TMV13133.1"/>
    <property type="molecule type" value="Genomic_DNA"/>
</dbReference>
<dbReference type="InterPro" id="IPR055348">
    <property type="entry name" value="DctQ"/>
</dbReference>
<feature type="transmembrane region" description="Helical" evidence="9">
    <location>
        <begin position="37"/>
        <end position="55"/>
    </location>
</feature>
<dbReference type="PANTHER" id="PTHR35011">
    <property type="entry name" value="2,3-DIKETO-L-GULONATE TRAP TRANSPORTER SMALL PERMEASE PROTEIN YIAM"/>
    <property type="match status" value="1"/>
</dbReference>
<keyword evidence="12" id="KW-1185">Reference proteome</keyword>
<evidence type="ECO:0000256" key="8">
    <source>
        <dbReference type="ARBA" id="ARBA00038436"/>
    </source>
</evidence>
<feature type="transmembrane region" description="Helical" evidence="9">
    <location>
        <begin position="113"/>
        <end position="133"/>
    </location>
</feature>
<evidence type="ECO:0000256" key="1">
    <source>
        <dbReference type="ARBA" id="ARBA00004429"/>
    </source>
</evidence>
<dbReference type="InterPro" id="IPR007387">
    <property type="entry name" value="TRAP_DctQ"/>
</dbReference>
<evidence type="ECO:0000256" key="2">
    <source>
        <dbReference type="ARBA" id="ARBA00022448"/>
    </source>
</evidence>
<comment type="subunit">
    <text evidence="9">The complex comprises the extracytoplasmic solute receptor protein and the two transmembrane proteins.</text>
</comment>
<evidence type="ECO:0000313" key="12">
    <source>
        <dbReference type="Proteomes" id="UP001191082"/>
    </source>
</evidence>
<feature type="transmembrane region" description="Helical" evidence="9">
    <location>
        <begin position="67"/>
        <end position="92"/>
    </location>
</feature>
<keyword evidence="2 9" id="KW-0813">Transport</keyword>
<reference evidence="11 12" key="1">
    <citation type="submission" date="2019-05" db="EMBL/GenBank/DDBJ databases">
        <title>Marivita sp. nov. isolated from sea sediment.</title>
        <authorList>
            <person name="Kim W."/>
        </authorList>
    </citation>
    <scope>NUCLEOTIDE SEQUENCE [LARGE SCALE GENOMIC DNA]</scope>
    <source>
        <strain evidence="11 12">CAU 1492</strain>
    </source>
</reference>
<sequence>MNRGRAAQCVALPISSHGDVGMSASSLILRLLKQSEGVAAVGLLGLLALSVATFADVIMRGVFNEPIYGLSDLVEIVTPPIVASCFPVALAARQNITIRFLGRALPPRGGQAIELFGQIIVLLVLIGITWRVGDYAYDIFRNDQVTWLLHLPAWPTWFLTTLLLALCVPMQCLILAENVQNLRLGNPLMSDHPEFDGDVETTKNVQ</sequence>
<keyword evidence="6 9" id="KW-1133">Transmembrane helix</keyword>
<dbReference type="PANTHER" id="PTHR35011:SF2">
    <property type="entry name" value="2,3-DIKETO-L-GULONATE TRAP TRANSPORTER SMALL PERMEASE PROTEIN YIAM"/>
    <property type="match status" value="1"/>
</dbReference>
<protein>
    <recommendedName>
        <fullName evidence="9">TRAP transporter small permease protein</fullName>
    </recommendedName>
</protein>
<keyword evidence="7 9" id="KW-0472">Membrane</keyword>
<evidence type="ECO:0000256" key="6">
    <source>
        <dbReference type="ARBA" id="ARBA00022989"/>
    </source>
</evidence>
<dbReference type="Proteomes" id="UP001191082">
    <property type="component" value="Unassembled WGS sequence"/>
</dbReference>
<evidence type="ECO:0000256" key="9">
    <source>
        <dbReference type="RuleBase" id="RU369079"/>
    </source>
</evidence>
<evidence type="ECO:0000256" key="4">
    <source>
        <dbReference type="ARBA" id="ARBA00022519"/>
    </source>
</evidence>
<keyword evidence="4 9" id="KW-0997">Cell inner membrane</keyword>
<feature type="transmembrane region" description="Helical" evidence="9">
    <location>
        <begin position="153"/>
        <end position="176"/>
    </location>
</feature>
<dbReference type="Pfam" id="PF04290">
    <property type="entry name" value="DctQ"/>
    <property type="match status" value="1"/>
</dbReference>
<comment type="similarity">
    <text evidence="8 9">Belongs to the TRAP transporter small permease family.</text>
</comment>
<name>A0ABY2XAR2_9RHOB</name>
<evidence type="ECO:0000256" key="7">
    <source>
        <dbReference type="ARBA" id="ARBA00023136"/>
    </source>
</evidence>
<keyword evidence="5 9" id="KW-0812">Transmembrane</keyword>
<evidence type="ECO:0000259" key="10">
    <source>
        <dbReference type="Pfam" id="PF04290"/>
    </source>
</evidence>
<comment type="function">
    <text evidence="9">Part of the tripartite ATP-independent periplasmic (TRAP) transport system.</text>
</comment>
<comment type="caution">
    <text evidence="11">The sequence shown here is derived from an EMBL/GenBank/DDBJ whole genome shotgun (WGS) entry which is preliminary data.</text>
</comment>